<dbReference type="Gene3D" id="3.40.47.10">
    <property type="match status" value="1"/>
</dbReference>
<sequence length="342" mass="35762">MTAPAQSLRVSASGICCAVGYTAEASACALRAGLDHFQESTFVAEDGSPVRIARLPETDIWGAPRLARWAARAIEACLASIAATERHSIPILLLTASLSRPMSEERAQFETARAAQAALDRTFPPHSRIIPGDRAALGTGLALARQLLDQEQLPGVLVVGLDSYLNAASINHYLSEERLLVPGNRDGFIPGEAAAAVLLERSRPDTSGLHVIGIGQGQESGRPDGSVPSRAQGLSHAIRAAVADAGADAADLDFRLSDQNGEGFFAREAANALTRVAVPGGHKLPTLTTADCTGEIGAATGPLMLAWLHRLLAHANAPGRCGLIHLASDEGARCALIVRHQP</sequence>
<proteinExistence type="predicted"/>
<dbReference type="Proteomes" id="UP000248259">
    <property type="component" value="Unassembled WGS sequence"/>
</dbReference>
<comment type="caution">
    <text evidence="1">The sequence shown here is derived from an EMBL/GenBank/DDBJ whole genome shotgun (WGS) entry which is preliminary data.</text>
</comment>
<evidence type="ECO:0000313" key="2">
    <source>
        <dbReference type="Proteomes" id="UP000248259"/>
    </source>
</evidence>
<accession>A0A323UTU7</accession>
<dbReference type="RefSeq" id="WP_110527200.1">
    <property type="nucleotide sequence ID" value="NZ_QKOE01000014.1"/>
</dbReference>
<organism evidence="1 2">
    <name type="scientific">Parazoarcus communis SWub3 = DSM 12120</name>
    <dbReference type="NCBI Taxonomy" id="1121029"/>
    <lineage>
        <taxon>Bacteria</taxon>
        <taxon>Pseudomonadati</taxon>
        <taxon>Pseudomonadota</taxon>
        <taxon>Betaproteobacteria</taxon>
        <taxon>Rhodocyclales</taxon>
        <taxon>Zoogloeaceae</taxon>
        <taxon>Parazoarcus</taxon>
    </lineage>
</organism>
<keyword evidence="2" id="KW-1185">Reference proteome</keyword>
<gene>
    <name evidence="1" type="ORF">DNK49_17055</name>
</gene>
<evidence type="ECO:0008006" key="3">
    <source>
        <dbReference type="Google" id="ProtNLM"/>
    </source>
</evidence>
<dbReference type="AlphaFoldDB" id="A0A323UTU7"/>
<dbReference type="EMBL" id="QKOE01000014">
    <property type="protein sequence ID" value="PZA15443.1"/>
    <property type="molecule type" value="Genomic_DNA"/>
</dbReference>
<name>A0A323UTU7_9RHOO</name>
<evidence type="ECO:0000313" key="1">
    <source>
        <dbReference type="EMBL" id="PZA15443.1"/>
    </source>
</evidence>
<protein>
    <recommendedName>
        <fullName evidence="3">3-oxoacyl-ACP synthase</fullName>
    </recommendedName>
</protein>
<dbReference type="OrthoDB" id="3078238at2"/>
<dbReference type="SUPFAM" id="SSF53901">
    <property type="entry name" value="Thiolase-like"/>
    <property type="match status" value="2"/>
</dbReference>
<reference evidence="1 2" key="1">
    <citation type="submission" date="2018-06" db="EMBL/GenBank/DDBJ databases">
        <title>Azoarcus communis strain SWub3 genome.</title>
        <authorList>
            <person name="Zorraquino Salvo V."/>
            <person name="Toubiana D."/>
            <person name="Blumwald E."/>
        </authorList>
    </citation>
    <scope>NUCLEOTIDE SEQUENCE [LARGE SCALE GENOMIC DNA]</scope>
    <source>
        <strain evidence="1 2">SWub3</strain>
    </source>
</reference>
<dbReference type="GO" id="GO:0016746">
    <property type="term" value="F:acyltransferase activity"/>
    <property type="evidence" value="ECO:0007669"/>
    <property type="project" value="InterPro"/>
</dbReference>
<dbReference type="InterPro" id="IPR016039">
    <property type="entry name" value="Thiolase-like"/>
</dbReference>